<dbReference type="VEuPathDB" id="FungiDB:BD410DRAFT_756781"/>
<protein>
    <submittedName>
        <fullName evidence="3">Aldo/keto reductase</fullName>
    </submittedName>
</protein>
<dbReference type="InterPro" id="IPR036812">
    <property type="entry name" value="NAD(P)_OxRdtase_dom_sf"/>
</dbReference>
<dbReference type="OrthoDB" id="37537at2759"/>
<dbReference type="PANTHER" id="PTHR43625">
    <property type="entry name" value="AFLATOXIN B1 ALDEHYDE REDUCTASE"/>
    <property type="match status" value="1"/>
</dbReference>
<evidence type="ECO:0000313" key="4">
    <source>
        <dbReference type="Proteomes" id="UP000294933"/>
    </source>
</evidence>
<dbReference type="PANTHER" id="PTHR43625:SF40">
    <property type="entry name" value="ALDO-KETO REDUCTASE YAKC [NADP(+)]"/>
    <property type="match status" value="1"/>
</dbReference>
<evidence type="ECO:0000259" key="2">
    <source>
        <dbReference type="Pfam" id="PF00248"/>
    </source>
</evidence>
<evidence type="ECO:0000313" key="3">
    <source>
        <dbReference type="EMBL" id="TDL15043.1"/>
    </source>
</evidence>
<name>A0A4Y7PHS9_9AGAM</name>
<dbReference type="InterPro" id="IPR023210">
    <property type="entry name" value="NADP_OxRdtase_dom"/>
</dbReference>
<dbReference type="STRING" id="50990.A0A4Y7PHS9"/>
<sequence>MSTIEVPSRQLGRNGPIVSALGFGAMGIGAFYGKTDKDEAFKALTHAADCGMTFWDCADIYGGTEAALGNWFNRTGRRNEIFLATKFGARDPTKAIHDSSLSSPNSKPSYIREALKRSLEKLGGDYIDLYYQHRVDPNVPIEIVLETLREFVDNGKVKWIGLSECSIDTMRRAKAVPGIGEKVIAAQMEFSPFCLDIIKSGFLQAARELGVTIVAYSPLGKGMISGRYRCRSDFDADDIRLLFPRFSEENFSRNLILADSVKAISEKYNATPSQITLSWIMSAYPDFIPIPGCRTVERVQENAGSVSVALTDDDIEDISKLSEDADVGGERLPSNLLTNVRGDCLLLGDWNGE</sequence>
<keyword evidence="1" id="KW-0560">Oxidoreductase</keyword>
<dbReference type="AlphaFoldDB" id="A0A4Y7PHS9"/>
<organism evidence="3 4">
    <name type="scientific">Rickenella mellea</name>
    <dbReference type="NCBI Taxonomy" id="50990"/>
    <lineage>
        <taxon>Eukaryota</taxon>
        <taxon>Fungi</taxon>
        <taxon>Dikarya</taxon>
        <taxon>Basidiomycota</taxon>
        <taxon>Agaricomycotina</taxon>
        <taxon>Agaricomycetes</taxon>
        <taxon>Hymenochaetales</taxon>
        <taxon>Rickenellaceae</taxon>
        <taxon>Rickenella</taxon>
    </lineage>
</organism>
<dbReference type="GO" id="GO:0005737">
    <property type="term" value="C:cytoplasm"/>
    <property type="evidence" value="ECO:0007669"/>
    <property type="project" value="TreeGrafter"/>
</dbReference>
<dbReference type="SUPFAM" id="SSF51430">
    <property type="entry name" value="NAD(P)-linked oxidoreductase"/>
    <property type="match status" value="1"/>
</dbReference>
<dbReference type="GO" id="GO:0016491">
    <property type="term" value="F:oxidoreductase activity"/>
    <property type="evidence" value="ECO:0007669"/>
    <property type="project" value="UniProtKB-KW"/>
</dbReference>
<evidence type="ECO:0000256" key="1">
    <source>
        <dbReference type="ARBA" id="ARBA00023002"/>
    </source>
</evidence>
<dbReference type="Pfam" id="PF00248">
    <property type="entry name" value="Aldo_ket_red"/>
    <property type="match status" value="1"/>
</dbReference>
<reference evidence="3 4" key="1">
    <citation type="submission" date="2018-06" db="EMBL/GenBank/DDBJ databases">
        <title>A transcriptomic atlas of mushroom development highlights an independent origin of complex multicellularity.</title>
        <authorList>
            <consortium name="DOE Joint Genome Institute"/>
            <person name="Krizsan K."/>
            <person name="Almasi E."/>
            <person name="Merenyi Z."/>
            <person name="Sahu N."/>
            <person name="Viragh M."/>
            <person name="Koszo T."/>
            <person name="Mondo S."/>
            <person name="Kiss B."/>
            <person name="Balint B."/>
            <person name="Kues U."/>
            <person name="Barry K."/>
            <person name="Hegedus J.C."/>
            <person name="Henrissat B."/>
            <person name="Johnson J."/>
            <person name="Lipzen A."/>
            <person name="Ohm R."/>
            <person name="Nagy I."/>
            <person name="Pangilinan J."/>
            <person name="Yan J."/>
            <person name="Xiong Y."/>
            <person name="Grigoriev I.V."/>
            <person name="Hibbett D.S."/>
            <person name="Nagy L.G."/>
        </authorList>
    </citation>
    <scope>NUCLEOTIDE SEQUENCE [LARGE SCALE GENOMIC DNA]</scope>
    <source>
        <strain evidence="3 4">SZMC22713</strain>
    </source>
</reference>
<dbReference type="Gene3D" id="3.20.20.100">
    <property type="entry name" value="NADP-dependent oxidoreductase domain"/>
    <property type="match status" value="1"/>
</dbReference>
<dbReference type="InterPro" id="IPR050791">
    <property type="entry name" value="Aldo-Keto_reductase"/>
</dbReference>
<accession>A0A4Y7PHS9</accession>
<dbReference type="Proteomes" id="UP000294933">
    <property type="component" value="Unassembled WGS sequence"/>
</dbReference>
<proteinExistence type="predicted"/>
<feature type="domain" description="NADP-dependent oxidoreductase" evidence="2">
    <location>
        <begin position="21"/>
        <end position="322"/>
    </location>
</feature>
<dbReference type="EMBL" id="ML170293">
    <property type="protein sequence ID" value="TDL15043.1"/>
    <property type="molecule type" value="Genomic_DNA"/>
</dbReference>
<gene>
    <name evidence="3" type="ORF">BD410DRAFT_756781</name>
</gene>
<keyword evidence="4" id="KW-1185">Reference proteome</keyword>